<evidence type="ECO:0000256" key="3">
    <source>
        <dbReference type="RuleBase" id="RU000363"/>
    </source>
</evidence>
<dbReference type="Pfam" id="PF00106">
    <property type="entry name" value="adh_short"/>
    <property type="match status" value="1"/>
</dbReference>
<gene>
    <name evidence="4" type="ORF">DF947_18205</name>
</gene>
<comment type="caution">
    <text evidence="4">The sequence shown here is derived from an EMBL/GenBank/DDBJ whole genome shotgun (WGS) entry which is preliminary data.</text>
</comment>
<reference evidence="5" key="1">
    <citation type="submission" date="2018-05" db="EMBL/GenBank/DDBJ databases">
        <title>Pedobacter paludis sp. nov., isolated from wetland soil.</title>
        <authorList>
            <person name="Zhang Y."/>
        </authorList>
    </citation>
    <scope>NUCLEOTIDE SEQUENCE [LARGE SCALE GENOMIC DNA]</scope>
    <source>
        <strain evidence="5">R-8</strain>
    </source>
</reference>
<dbReference type="RefSeq" id="WP_109931581.1">
    <property type="nucleotide sequence ID" value="NZ_QGNY01000007.1"/>
</dbReference>
<evidence type="ECO:0000256" key="2">
    <source>
        <dbReference type="ARBA" id="ARBA00023002"/>
    </source>
</evidence>
<dbReference type="InterPro" id="IPR051911">
    <property type="entry name" value="SDR_oxidoreductase"/>
</dbReference>
<name>A0A317ETT8_9SPHI</name>
<dbReference type="InterPro" id="IPR020904">
    <property type="entry name" value="Sc_DH/Rdtase_CS"/>
</dbReference>
<dbReference type="PANTHER" id="PTHR43976">
    <property type="entry name" value="SHORT CHAIN DEHYDROGENASE"/>
    <property type="match status" value="1"/>
</dbReference>
<organism evidence="4 5">
    <name type="scientific">Pedobacter paludis</name>
    <dbReference type="NCBI Taxonomy" id="2203212"/>
    <lineage>
        <taxon>Bacteria</taxon>
        <taxon>Pseudomonadati</taxon>
        <taxon>Bacteroidota</taxon>
        <taxon>Sphingobacteriia</taxon>
        <taxon>Sphingobacteriales</taxon>
        <taxon>Sphingobacteriaceae</taxon>
        <taxon>Pedobacter</taxon>
    </lineage>
</organism>
<dbReference type="InterPro" id="IPR002347">
    <property type="entry name" value="SDR_fam"/>
</dbReference>
<dbReference type="CDD" id="cd05374">
    <property type="entry name" value="17beta-HSD-like_SDR_c"/>
    <property type="match status" value="1"/>
</dbReference>
<evidence type="ECO:0000313" key="5">
    <source>
        <dbReference type="Proteomes" id="UP000245391"/>
    </source>
</evidence>
<dbReference type="PROSITE" id="PS00061">
    <property type="entry name" value="ADH_SHORT"/>
    <property type="match status" value="1"/>
</dbReference>
<keyword evidence="5" id="KW-1185">Reference proteome</keyword>
<dbReference type="PRINTS" id="PR00081">
    <property type="entry name" value="GDHRDH"/>
</dbReference>
<dbReference type="SUPFAM" id="SSF51735">
    <property type="entry name" value="NAD(P)-binding Rossmann-fold domains"/>
    <property type="match status" value="1"/>
</dbReference>
<dbReference type="EMBL" id="QGNY01000007">
    <property type="protein sequence ID" value="PWS30361.1"/>
    <property type="molecule type" value="Genomic_DNA"/>
</dbReference>
<dbReference type="Proteomes" id="UP000245391">
    <property type="component" value="Unassembled WGS sequence"/>
</dbReference>
<sequence>MKTIFITGASTGLGKATAKLFQAKGWQVMATMRNPQNETELQLLENIYLLPLDVTSKEQVEATIQKAINFTEIDVVFNNAGYGLVGPLESYSEEQIAQQIDTNLTGVIRVIKSFIPYFKTRKNGLFITTTSVCGFSSNPLSPVYNATKWALEGFSESISYDLAQFNIGIKTVAPGGIKSNFISGMQVAVDPDYEVLNKKLGELFADGTLIEFTEAERIAEVVYQAATDGQDQLRYLAGNDSIKIAEQRLEKGSENFRKDLTRMLNLSAPKLK</sequence>
<dbReference type="PRINTS" id="PR00080">
    <property type="entry name" value="SDRFAMILY"/>
</dbReference>
<dbReference type="Gene3D" id="3.40.50.720">
    <property type="entry name" value="NAD(P)-binding Rossmann-like Domain"/>
    <property type="match status" value="1"/>
</dbReference>
<accession>A0A317ETT8</accession>
<dbReference type="InterPro" id="IPR036291">
    <property type="entry name" value="NAD(P)-bd_dom_sf"/>
</dbReference>
<dbReference type="PANTHER" id="PTHR43976:SF16">
    <property type="entry name" value="SHORT-CHAIN DEHYDROGENASE_REDUCTASE FAMILY PROTEIN"/>
    <property type="match status" value="1"/>
</dbReference>
<proteinExistence type="inferred from homology"/>
<comment type="similarity">
    <text evidence="1 3">Belongs to the short-chain dehydrogenases/reductases (SDR) family.</text>
</comment>
<dbReference type="AlphaFoldDB" id="A0A317ETT8"/>
<evidence type="ECO:0000313" key="4">
    <source>
        <dbReference type="EMBL" id="PWS30361.1"/>
    </source>
</evidence>
<evidence type="ECO:0000256" key="1">
    <source>
        <dbReference type="ARBA" id="ARBA00006484"/>
    </source>
</evidence>
<dbReference type="OrthoDB" id="1235794at2"/>
<dbReference type="GO" id="GO:0016491">
    <property type="term" value="F:oxidoreductase activity"/>
    <property type="evidence" value="ECO:0007669"/>
    <property type="project" value="UniProtKB-KW"/>
</dbReference>
<protein>
    <submittedName>
        <fullName evidence="4">Short-chain dehydrogenase/reductase</fullName>
    </submittedName>
</protein>
<keyword evidence="2" id="KW-0560">Oxidoreductase</keyword>